<dbReference type="PROSITE" id="PS50126">
    <property type="entry name" value="S1"/>
    <property type="match status" value="2"/>
</dbReference>
<evidence type="ECO:0000259" key="3">
    <source>
        <dbReference type="PROSITE" id="PS50126"/>
    </source>
</evidence>
<feature type="compositionally biased region" description="Basic and acidic residues" evidence="1">
    <location>
        <begin position="1360"/>
        <end position="1372"/>
    </location>
</feature>
<feature type="transmembrane region" description="Helical" evidence="2">
    <location>
        <begin position="2180"/>
        <end position="2197"/>
    </location>
</feature>
<dbReference type="SMART" id="SM00316">
    <property type="entry name" value="S1"/>
    <property type="match status" value="2"/>
</dbReference>
<feature type="region of interest" description="Disordered" evidence="1">
    <location>
        <begin position="1355"/>
        <end position="1419"/>
    </location>
</feature>
<dbReference type="SUPFAM" id="SSF53448">
    <property type="entry name" value="Nucleotide-diphospho-sugar transferases"/>
    <property type="match status" value="1"/>
</dbReference>
<organism evidence="4 5">
    <name type="scientific">Symbiodinium microadriaticum</name>
    <name type="common">Dinoflagellate</name>
    <name type="synonym">Zooxanthella microadriatica</name>
    <dbReference type="NCBI Taxonomy" id="2951"/>
    <lineage>
        <taxon>Eukaryota</taxon>
        <taxon>Sar</taxon>
        <taxon>Alveolata</taxon>
        <taxon>Dinophyceae</taxon>
        <taxon>Suessiales</taxon>
        <taxon>Symbiodiniaceae</taxon>
        <taxon>Symbiodinium</taxon>
    </lineage>
</organism>
<dbReference type="InterPro" id="IPR012340">
    <property type="entry name" value="NA-bd_OB-fold"/>
</dbReference>
<dbReference type="InterPro" id="IPR050437">
    <property type="entry name" value="Ribos_protein_bS1-like"/>
</dbReference>
<feature type="domain" description="S1 motif" evidence="3">
    <location>
        <begin position="1294"/>
        <end position="1314"/>
    </location>
</feature>
<evidence type="ECO:0000256" key="2">
    <source>
        <dbReference type="SAM" id="Phobius"/>
    </source>
</evidence>
<keyword evidence="5" id="KW-1185">Reference proteome</keyword>
<dbReference type="InterPro" id="IPR011992">
    <property type="entry name" value="EF-hand-dom_pair"/>
</dbReference>
<evidence type="ECO:0000256" key="1">
    <source>
        <dbReference type="SAM" id="MobiDB-lite"/>
    </source>
</evidence>
<protein>
    <recommendedName>
        <fullName evidence="3">S1 motif domain-containing protein</fullName>
    </recommendedName>
</protein>
<dbReference type="SUPFAM" id="SSF47473">
    <property type="entry name" value="EF-hand"/>
    <property type="match status" value="1"/>
</dbReference>
<evidence type="ECO:0000313" key="5">
    <source>
        <dbReference type="Proteomes" id="UP000186817"/>
    </source>
</evidence>
<dbReference type="GO" id="GO:0003735">
    <property type="term" value="F:structural constituent of ribosome"/>
    <property type="evidence" value="ECO:0007669"/>
    <property type="project" value="TreeGrafter"/>
</dbReference>
<name>A0A1Q9EYI6_SYMMI</name>
<keyword evidence="2" id="KW-0472">Membrane</keyword>
<keyword evidence="2" id="KW-0812">Transmembrane</keyword>
<accession>A0A1Q9EYI6</accession>
<dbReference type="GO" id="GO:0003729">
    <property type="term" value="F:mRNA binding"/>
    <property type="evidence" value="ECO:0007669"/>
    <property type="project" value="TreeGrafter"/>
</dbReference>
<feature type="transmembrane region" description="Helical" evidence="2">
    <location>
        <begin position="2549"/>
        <end position="2572"/>
    </location>
</feature>
<dbReference type="GO" id="GO:0006412">
    <property type="term" value="P:translation"/>
    <property type="evidence" value="ECO:0007669"/>
    <property type="project" value="TreeGrafter"/>
</dbReference>
<feature type="domain" description="S1 motif" evidence="3">
    <location>
        <begin position="1600"/>
        <end position="1662"/>
    </location>
</feature>
<feature type="compositionally biased region" description="Low complexity" evidence="1">
    <location>
        <begin position="1373"/>
        <end position="1402"/>
    </location>
</feature>
<dbReference type="CDD" id="cd00164">
    <property type="entry name" value="S1_like"/>
    <property type="match status" value="1"/>
</dbReference>
<sequence length="3056" mass="337703">MATSLAAGFGAESESRDEPTFARLLLKARAKSKSNSPFHELAGIVAAFDACEEERPNPGPEGRLAKSSAVDSALLRLGFEELCSLLRFFAAQQKALRNSLRKGYCDACRMLALPVHEQIVLGMAERDDADFGASRVQRSNAPAIACCPRRVRSFGGIYFVEEWRKVKKKLKACGKTPAATASREADSCQARGLQHSNLGRTGSKRLCILSALLPADSKELQWNLLLRALRALCQPLGFTLVGSEMTEFCKLRGVSEDSFLNVEAAWDFVQQVRNCHGFTEVEREELLHSFLRFSGGSGELATVKVMELLQWLGAELLSCMVDFNFSGTLDQVEFLRLMRLQKEKNLKAYTRAYVSKSLDKDLSERGLSAAEMEARWVCLAEEVRKMAPVWKRRRAGFSEIQVSDLLWMLLDSGMRIHRAEERREFHQALDRARQEALEDWRAGISPKDVGELGGYGGIRHVRVIEQQQIQREELAMRSVSFSAEEIADLRCIFNRQAQEAEEKEAKQAAAAVVHLAGCIGVRMKTSQKEMLQRKIRELCVQGPFLQPSAAKKEASGRSCRADEDGEQGLDLDFAEFLHVFQWMTDCGTPRIGGEFEFPVLTDSYLASGYRRRAAKGADASELRGHWRRASSPQCEAGYHSLVQLDSNPTTGPHPVSFEPARSIDMRSPAASLQAAIQAELRDWRTNDGQRQLTTISSSPTLTDGLGCCISSRHRHMLAATLLFVPGAVAPSNLRPEGALSAASLAALLGDEAARLPYLKSLPVSQCIRHGDGGEGTTYWRGFAATVNQQLQSASRHGWRRFLGHALRHLRCRGKLRKAAAKKACPDIIEFCPLGLLSAHLLLLLSAPRAYGLDGRLFLPSAPAHPLEQLGVGLGYFLWNPTGYKLRDLVYSGWPIFGLLRELRLKLSRLPIMPGVDTSQISLDELKHISRMRQSTGTSDDLVRWATAQFLCEYRPQGAACPFLEAEHLLQRAEEIFRNAGSSFGQSATRHKRFDDALDAAESSLQRLLRWFHPPSSRASLGPAARLAAGILIAGDIALPRLERLQRRVRQLHLRTKHAMLSTADRMYPVTESILEQGSLIAEANFVSALFRQLQGRPGPKPRAEQQTEAWVVLLWGGRGREAERRALLYSEAIRTLAFSARKAEDWSHDGATALEDVDSELTYSGRVTNVGQQLDGRNEVAGRYGVFVDFGAVKDALLKVPTKRLGDFRVGRRLKKGMDVDGLTILSIDAAAGKVVMEADESQFEDLPSRPRKPAAKAKSGAAPKAATRSMVGDWVIGASMQKCATALEEISVGDVFEGRVTNVSVYGVFVDVGAAPRQSCEAEAVYTSNSLLWTASECVIETVDLEQQRMSASLPDAEAVVRDLPPKERAPRPATKAQAKPKPKAAAAQRAQSPRPQAKTQPKAKAKGAGKELEAMKAGTSPKRACIVRAVLRERYCQKYGPTMPYLSFQCDQMRSGCHARHADEGAFDPRRFTRCPRHPISSAFAISTWKEQGRAPKAAAQPARATPKAGTAVQQIDSDCSFLIDRVSGRRRRRQIAITKAESSAQGHCQSSAKGYAKGGNGEGDAEGEVCYGEGALCIASAWRTASGGIPIEKLRVGSSVDGIVTNKNQYGVFVNIGCTKDARLSVSKDLAKDMRKGDEIYGMLIESDLDKNQISCFLEDPELYVEEEAPRRRPFIVLAVGELSGEVVKELTMHGLEVRDVAEMNQSLPALEKLLPPARGAGAWFQERGLPPSFPQLAAWALPFDRVVILDADTLVLESCDELFDLGAVSVASGYEMHQEQLDLSRHDGSRTYMLNAGVVSLHPDRQFLHYMHAVAATDAFRGRVQHYAEGAAPTFQQFLDIFLLEDRRFATKGASCRLQLAQVTCELFGRSIFHVMPALPRLLLAVHTLFARCASQPQHSIQVHAGGEVTNASHDFTMTSAANVAGAKGHLIRSAKLIQDDVDAEAEAEAHTEEEIVSNESSADWQLAVYVSRHNVMMYNWGGWTNCNEFDAGGDKKTKFYCVRAKKIEFTFEGAPRGEFTYSPNAKKTLKDLLTGRYVVHGDVNHWRAVTKNCYQHNCNARGFQPLNRCRYGFVTNNENDCNSPDHSAGVGCNLIATGSRAACCSTRGGACQENFKTKIEILPVTCDKDVCADGEILKEEGLPEFCEGEECTSDECCATTTTTTTAKSGAFGTRMPLLLLLSPLAWLARYLYQTKLTSSKRRQLVLFWTPTAVTQVICEDQKTATAAVASDRRGFASWDEDGHFRGCSVRAELGRAGTVWAPIRVEEDLVPPSKLTNLDHCRLPLDFHFQADFPHVFWMTSAALEDALLRGTPEAENITASWLQRQLHLRPRILHWPGLQRKPWQRHLPAARSAWDQAWWSTHEEMCRQSGAACRIPGDVKTAQNHTVIQCNLHLKRSLGFRRRRSAFQHWCPHGGSAMIQVFRYGIDISRHHLKGIYVVMVGQIRLADLRAAAFRTDVATPDTSAQGGHACPEDLHNFTLWQDWILKASEKCEGPDVTCPMVINENGDAEVRAAAGGAKEEARISDLLCLVVNPDIWKGIRNLLLLDALLLVALACVVGMVVWFALLLRDSLTGGWELTSEEQVSDPNLRLPSSMVPCFPLDILLQGAIDVLFFVLGCALFASRSARKPPFNWRRKCKRVQVAMLGVAPRWSKESGSFAVRLRLCAGLSLAVWKRGDDSASDGFRVLDLAWLGRLLGRRALPGRRWECVAQCEASTRHFRLHQPMLADLQVIGGWSGAEAIEALQDYNILVDRMQSMISVSAQVDSDVACRLKRPGVRHDSSEPGVQSQWTWGSSIAKAVTLDKEHYPYNIKIDAWDTTAHNSYSVQILKSGPWINVPLEVETVDMNISMAHYVMGIPENHRTGRFTTHFMPNMTKQVGKLARTRQGTSCTFALPSSEKEQVKLSVNVGRTTLPIVDATNFYRVTDMRFLPGGAHASLGWQLTVVSADTDCAVESIQALELDKRVCASSPAEGVTSEERCGHRDVPTTAAFSLPGDRAASYPSRKRCDSFKGFAAHQEVHLDFQHVTKVDDLVRFVIDTGDSVSRIRAEI</sequence>
<reference evidence="4 5" key="1">
    <citation type="submission" date="2016-02" db="EMBL/GenBank/DDBJ databases">
        <title>Genome analysis of coral dinoflagellate symbionts highlights evolutionary adaptations to a symbiotic lifestyle.</title>
        <authorList>
            <person name="Aranda M."/>
            <person name="Li Y."/>
            <person name="Liew Y.J."/>
            <person name="Baumgarten S."/>
            <person name="Simakov O."/>
            <person name="Wilson M."/>
            <person name="Piel J."/>
            <person name="Ashoor H."/>
            <person name="Bougouffa S."/>
            <person name="Bajic V.B."/>
            <person name="Ryu T."/>
            <person name="Ravasi T."/>
            <person name="Bayer T."/>
            <person name="Micklem G."/>
            <person name="Kim H."/>
            <person name="Bhak J."/>
            <person name="Lajeunesse T.C."/>
            <person name="Voolstra C.R."/>
        </authorList>
    </citation>
    <scope>NUCLEOTIDE SEQUENCE [LARGE SCALE GENOMIC DNA]</scope>
    <source>
        <strain evidence="4 5">CCMP2467</strain>
    </source>
</reference>
<dbReference type="Proteomes" id="UP000186817">
    <property type="component" value="Unassembled WGS sequence"/>
</dbReference>
<keyword evidence="2" id="KW-1133">Transmembrane helix</keyword>
<comment type="caution">
    <text evidence="4">The sequence shown here is derived from an EMBL/GenBank/DDBJ whole genome shotgun (WGS) entry which is preliminary data.</text>
</comment>
<feature type="region of interest" description="Disordered" evidence="1">
    <location>
        <begin position="1242"/>
        <end position="1264"/>
    </location>
</feature>
<dbReference type="OrthoDB" id="436204at2759"/>
<dbReference type="PANTHER" id="PTHR10724">
    <property type="entry name" value="30S RIBOSOMAL PROTEIN S1"/>
    <property type="match status" value="1"/>
</dbReference>
<dbReference type="Gene3D" id="2.40.50.140">
    <property type="entry name" value="Nucleic acid-binding proteins"/>
    <property type="match status" value="1"/>
</dbReference>
<proteinExistence type="predicted"/>
<dbReference type="InterPro" id="IPR029044">
    <property type="entry name" value="Nucleotide-diphossugar_trans"/>
</dbReference>
<dbReference type="EMBL" id="LSRX01000042">
    <property type="protein sequence ID" value="OLQ12506.1"/>
    <property type="molecule type" value="Genomic_DNA"/>
</dbReference>
<dbReference type="SUPFAM" id="SSF50249">
    <property type="entry name" value="Nucleic acid-binding proteins"/>
    <property type="match status" value="1"/>
</dbReference>
<dbReference type="InterPro" id="IPR003029">
    <property type="entry name" value="S1_domain"/>
</dbReference>
<gene>
    <name evidence="4" type="ORF">AK812_SmicGene3562</name>
</gene>
<dbReference type="Gene3D" id="3.90.550.10">
    <property type="entry name" value="Spore Coat Polysaccharide Biosynthesis Protein SpsA, Chain A"/>
    <property type="match status" value="1"/>
</dbReference>
<evidence type="ECO:0000313" key="4">
    <source>
        <dbReference type="EMBL" id="OLQ12506.1"/>
    </source>
</evidence>